<protein>
    <submittedName>
        <fullName evidence="1">Uncharacterized protein</fullName>
    </submittedName>
</protein>
<accession>A0ABR4HBQ7</accession>
<reference evidence="1 2" key="1">
    <citation type="submission" date="2024-07" db="EMBL/GenBank/DDBJ databases">
        <title>Section-level genome sequencing and comparative genomics of Aspergillus sections Usti and Cavernicolus.</title>
        <authorList>
            <consortium name="Lawrence Berkeley National Laboratory"/>
            <person name="Nybo J.L."/>
            <person name="Vesth T.C."/>
            <person name="Theobald S."/>
            <person name="Frisvad J.C."/>
            <person name="Larsen T.O."/>
            <person name="Kjaerboelling I."/>
            <person name="Rothschild-Mancinelli K."/>
            <person name="Lyhne E.K."/>
            <person name="Kogle M.E."/>
            <person name="Barry K."/>
            <person name="Clum A."/>
            <person name="Na H."/>
            <person name="Ledsgaard L."/>
            <person name="Lin J."/>
            <person name="Lipzen A."/>
            <person name="Kuo A."/>
            <person name="Riley R."/>
            <person name="Mondo S."/>
            <person name="LaButti K."/>
            <person name="Haridas S."/>
            <person name="Pangalinan J."/>
            <person name="Salamov A.A."/>
            <person name="Simmons B.A."/>
            <person name="Magnuson J.K."/>
            <person name="Chen J."/>
            <person name="Drula E."/>
            <person name="Henrissat B."/>
            <person name="Wiebenga A."/>
            <person name="Lubbers R.J."/>
            <person name="Gomes A.C."/>
            <person name="Makela M.R."/>
            <person name="Stajich J."/>
            <person name="Grigoriev I.V."/>
            <person name="Mortensen U.H."/>
            <person name="De vries R.P."/>
            <person name="Baker S.E."/>
            <person name="Andersen M.R."/>
        </authorList>
    </citation>
    <scope>NUCLEOTIDE SEQUENCE [LARGE SCALE GENOMIC DNA]</scope>
    <source>
        <strain evidence="1 2">CBS 600.67</strain>
    </source>
</reference>
<evidence type="ECO:0000313" key="1">
    <source>
        <dbReference type="EMBL" id="KAL2812904.1"/>
    </source>
</evidence>
<evidence type="ECO:0000313" key="2">
    <source>
        <dbReference type="Proteomes" id="UP001610335"/>
    </source>
</evidence>
<organism evidence="1 2">
    <name type="scientific">Aspergillus cavernicola</name>
    <dbReference type="NCBI Taxonomy" id="176166"/>
    <lineage>
        <taxon>Eukaryota</taxon>
        <taxon>Fungi</taxon>
        <taxon>Dikarya</taxon>
        <taxon>Ascomycota</taxon>
        <taxon>Pezizomycotina</taxon>
        <taxon>Eurotiomycetes</taxon>
        <taxon>Eurotiomycetidae</taxon>
        <taxon>Eurotiales</taxon>
        <taxon>Aspergillaceae</taxon>
        <taxon>Aspergillus</taxon>
        <taxon>Aspergillus subgen. Nidulantes</taxon>
    </lineage>
</organism>
<proteinExistence type="predicted"/>
<keyword evidence="2" id="KW-1185">Reference proteome</keyword>
<comment type="caution">
    <text evidence="1">The sequence shown here is derived from an EMBL/GenBank/DDBJ whole genome shotgun (WGS) entry which is preliminary data.</text>
</comment>
<dbReference type="EMBL" id="JBFXLS010000159">
    <property type="protein sequence ID" value="KAL2812904.1"/>
    <property type="molecule type" value="Genomic_DNA"/>
</dbReference>
<gene>
    <name evidence="1" type="ORF">BDW59DRAFT_155069</name>
</gene>
<name>A0ABR4HBQ7_9EURO</name>
<sequence>MERSLILKVKDNAYEAVQQDHIREVIRGNKNGLDPEDRAVVNGIATEVQKEFPNVTAQFLESAVLAVLESRHDTWQSYRDSVVAADLYSLAARADFCDPPLPGRVIAYFTKGSSRNIVPKARKYVFGYCEIVRIRGTVCGHRHEFHLFEQEELIQSIIQSIIKEFRRAFESIKSTLEEKYPTPILGDRVAEFLQFACHTGQDIDAAWKVYESNLRHVEQIMENTGCELTWDTYEAKVKESKGPDYVELDWESYDRKELVEQWNALNPAVGAMYDA</sequence>
<dbReference type="Proteomes" id="UP001610335">
    <property type="component" value="Unassembled WGS sequence"/>
</dbReference>